<evidence type="ECO:0000256" key="7">
    <source>
        <dbReference type="ARBA" id="ARBA00022842"/>
    </source>
</evidence>
<dbReference type="InterPro" id="IPR036412">
    <property type="entry name" value="HAD-like_sf"/>
</dbReference>
<organism evidence="10 11">
    <name type="scientific">Litomosoides sigmodontis</name>
    <name type="common">Filarial nematode worm</name>
    <dbReference type="NCBI Taxonomy" id="42156"/>
    <lineage>
        <taxon>Eukaryota</taxon>
        <taxon>Metazoa</taxon>
        <taxon>Ecdysozoa</taxon>
        <taxon>Nematoda</taxon>
        <taxon>Chromadorea</taxon>
        <taxon>Rhabditida</taxon>
        <taxon>Spirurina</taxon>
        <taxon>Spiruromorpha</taxon>
        <taxon>Filarioidea</taxon>
        <taxon>Onchocercidae</taxon>
        <taxon>Litomosoides</taxon>
    </lineage>
</organism>
<comment type="subcellular location">
    <subcellularLocation>
        <location evidence="9">Cytoplasm</location>
    </subcellularLocation>
</comment>
<dbReference type="EMBL" id="UYRX01000015">
    <property type="protein sequence ID" value="VDK68900.1"/>
    <property type="molecule type" value="Genomic_DNA"/>
</dbReference>
<keyword evidence="11" id="KW-1185">Reference proteome</keyword>
<dbReference type="STRING" id="42156.A0A3P6SLE6"/>
<dbReference type="GO" id="GO:0005737">
    <property type="term" value="C:cytoplasm"/>
    <property type="evidence" value="ECO:0007669"/>
    <property type="project" value="UniProtKB-SubCell"/>
</dbReference>
<dbReference type="NCBIfam" id="TIGR01544">
    <property type="entry name" value="HAD-SF-IE"/>
    <property type="match status" value="1"/>
</dbReference>
<dbReference type="Pfam" id="PF05822">
    <property type="entry name" value="UMPH-1"/>
    <property type="match status" value="1"/>
</dbReference>
<dbReference type="PANTHER" id="PTHR13045:SF0">
    <property type="entry name" value="7-METHYLGUANOSINE PHOSPHATE-SPECIFIC 5'-NUCLEOTIDASE"/>
    <property type="match status" value="1"/>
</dbReference>
<keyword evidence="6 9" id="KW-0378">Hydrolase</keyword>
<evidence type="ECO:0000256" key="1">
    <source>
        <dbReference type="ARBA" id="ARBA00000815"/>
    </source>
</evidence>
<comment type="similarity">
    <text evidence="2 9">Belongs to the pyrimidine 5'-nucleotidase family.</text>
</comment>
<keyword evidence="5 9" id="KW-0547">Nucleotide-binding</keyword>
<dbReference type="SFLD" id="SFLDS00003">
    <property type="entry name" value="Haloacid_Dehalogenase"/>
    <property type="match status" value="1"/>
</dbReference>
<evidence type="ECO:0000313" key="10">
    <source>
        <dbReference type="EMBL" id="VDK68900.1"/>
    </source>
</evidence>
<dbReference type="GO" id="GO:0000287">
    <property type="term" value="F:magnesium ion binding"/>
    <property type="evidence" value="ECO:0007669"/>
    <property type="project" value="InterPro"/>
</dbReference>
<gene>
    <name evidence="10" type="ORF">NLS_LOCUS600</name>
</gene>
<keyword evidence="7" id="KW-0460">Magnesium</keyword>
<dbReference type="SFLD" id="SFLDG01128">
    <property type="entry name" value="C1.4:_5'-Nucleotidase_Like"/>
    <property type="match status" value="1"/>
</dbReference>
<dbReference type="FunFam" id="1.10.150.340:FF:000001">
    <property type="entry name" value="Cytosolic 5-nucleotidase 3-like"/>
    <property type="match status" value="1"/>
</dbReference>
<dbReference type="GO" id="GO:0000166">
    <property type="term" value="F:nucleotide binding"/>
    <property type="evidence" value="ECO:0007669"/>
    <property type="project" value="UniProtKB-KW"/>
</dbReference>
<dbReference type="SUPFAM" id="SSF56784">
    <property type="entry name" value="HAD-like"/>
    <property type="match status" value="1"/>
</dbReference>
<evidence type="ECO:0000256" key="3">
    <source>
        <dbReference type="ARBA" id="ARBA00012643"/>
    </source>
</evidence>
<dbReference type="Proteomes" id="UP000277928">
    <property type="component" value="Unassembled WGS sequence"/>
</dbReference>
<dbReference type="Gene3D" id="3.40.50.1000">
    <property type="entry name" value="HAD superfamily/HAD-like"/>
    <property type="match status" value="1"/>
</dbReference>
<evidence type="ECO:0000313" key="11">
    <source>
        <dbReference type="Proteomes" id="UP000277928"/>
    </source>
</evidence>
<dbReference type="InterPro" id="IPR006434">
    <property type="entry name" value="Pyrimidine_nucleotidase_eu"/>
</dbReference>
<evidence type="ECO:0000256" key="4">
    <source>
        <dbReference type="ARBA" id="ARBA00022723"/>
    </source>
</evidence>
<proteinExistence type="inferred from homology"/>
<evidence type="ECO:0000256" key="5">
    <source>
        <dbReference type="ARBA" id="ARBA00022741"/>
    </source>
</evidence>
<dbReference type="PANTHER" id="PTHR13045">
    <property type="entry name" value="5'-NUCLEOTIDASE"/>
    <property type="match status" value="1"/>
</dbReference>
<comment type="catalytic activity">
    <reaction evidence="1 9">
        <text>a ribonucleoside 5'-phosphate + H2O = a ribonucleoside + phosphate</text>
        <dbReference type="Rhea" id="RHEA:12484"/>
        <dbReference type="ChEBI" id="CHEBI:15377"/>
        <dbReference type="ChEBI" id="CHEBI:18254"/>
        <dbReference type="ChEBI" id="CHEBI:43474"/>
        <dbReference type="ChEBI" id="CHEBI:58043"/>
        <dbReference type="EC" id="3.1.3.5"/>
    </reaction>
</comment>
<evidence type="ECO:0000256" key="9">
    <source>
        <dbReference type="RuleBase" id="RU361276"/>
    </source>
</evidence>
<reference evidence="10 11" key="1">
    <citation type="submission" date="2018-08" db="EMBL/GenBank/DDBJ databases">
        <authorList>
            <person name="Laetsch R D."/>
            <person name="Stevens L."/>
            <person name="Kumar S."/>
            <person name="Blaxter L. M."/>
        </authorList>
    </citation>
    <scope>NUCLEOTIDE SEQUENCE [LARGE SCALE GENOMIC DNA]</scope>
</reference>
<accession>A0A3P6SLE6</accession>
<dbReference type="GO" id="GO:0009117">
    <property type="term" value="P:nucleotide metabolic process"/>
    <property type="evidence" value="ECO:0007669"/>
    <property type="project" value="UniProtKB-KW"/>
</dbReference>
<evidence type="ECO:0000256" key="2">
    <source>
        <dbReference type="ARBA" id="ARBA00008389"/>
    </source>
</evidence>
<dbReference type="AlphaFoldDB" id="A0A3P6SLE6"/>
<keyword evidence="9" id="KW-0963">Cytoplasm</keyword>
<sequence length="333" mass="37483">MLIDVLLANDKVRMRDSYAVERKLNEIANADKDKLLVVSDFDYTLSRFHDAEGKSCLTTHGVFDSAAWTVSRELGIVLEKLKAKYLPVEFDPHITVAEKIPHMEDWWRTSHEHIIKTGFTKKTIQKFVSEAKLELKEGAKELILTLRNHNIPLVIFSAGIGNVIDFFLQKTLGGFPNNVHIVSNMMIYDENDVAVAFSEPLIHTFCKNSAVISGYGSLFSEISSRTCVLLMGDSLGDSKMDVGLECEQVALKIGFLNYNDETLLAKYLDGYDIVLLDDQTMHVPRLILNSIFETNRDEKNLSTHINCSLESKSKSHVTDGESVVVDDKIPNLR</sequence>
<keyword evidence="4" id="KW-0479">Metal-binding</keyword>
<dbReference type="EC" id="3.1.3.5" evidence="3 9"/>
<protein>
    <recommendedName>
        <fullName evidence="3 9">5'-nucleotidase</fullName>
        <ecNumber evidence="3 9">3.1.3.5</ecNumber>
    </recommendedName>
</protein>
<dbReference type="OMA" id="THFISNM"/>
<evidence type="ECO:0000256" key="6">
    <source>
        <dbReference type="ARBA" id="ARBA00022801"/>
    </source>
</evidence>
<evidence type="ECO:0000256" key="8">
    <source>
        <dbReference type="ARBA" id="ARBA00023080"/>
    </source>
</evidence>
<dbReference type="Gene3D" id="1.10.150.340">
    <property type="entry name" value="Pyrimidine 5'-nucleotidase (UMPH-1), N-terminal domain"/>
    <property type="match status" value="1"/>
</dbReference>
<dbReference type="GO" id="GO:0008253">
    <property type="term" value="F:5'-nucleotidase activity"/>
    <property type="evidence" value="ECO:0007669"/>
    <property type="project" value="UniProtKB-EC"/>
</dbReference>
<keyword evidence="8 9" id="KW-0546">Nucleotide metabolism</keyword>
<name>A0A3P6SLE6_LITSI</name>
<dbReference type="OrthoDB" id="4096268at2759"/>
<dbReference type="InterPro" id="IPR023214">
    <property type="entry name" value="HAD_sf"/>
</dbReference>